<reference evidence="4 5" key="1">
    <citation type="submission" date="2019-06" db="EMBL/GenBank/DDBJ databases">
        <title>Genome of new Rhodobacteraceae sp. SM1903.</title>
        <authorList>
            <person name="Ren X."/>
        </authorList>
    </citation>
    <scope>NUCLEOTIDE SEQUENCE [LARGE SCALE GENOMIC DNA]</scope>
    <source>
        <strain evidence="4 5">SM1903</strain>
    </source>
</reference>
<protein>
    <submittedName>
        <fullName evidence="4">DUF4159 domain-containing protein</fullName>
    </submittedName>
</protein>
<name>A0A5C5GF63_9RHOB</name>
<organism evidence="4 5">
    <name type="scientific">Pelagovum pacificum</name>
    <dbReference type="NCBI Taxonomy" id="2588711"/>
    <lineage>
        <taxon>Bacteria</taxon>
        <taxon>Pseudomonadati</taxon>
        <taxon>Pseudomonadota</taxon>
        <taxon>Alphaproteobacteria</taxon>
        <taxon>Rhodobacterales</taxon>
        <taxon>Paracoccaceae</taxon>
        <taxon>Pelagovum</taxon>
    </lineage>
</organism>
<dbReference type="Pfam" id="PF13709">
    <property type="entry name" value="DUF4159"/>
    <property type="match status" value="1"/>
</dbReference>
<feature type="transmembrane region" description="Helical" evidence="1">
    <location>
        <begin position="12"/>
        <end position="31"/>
    </location>
</feature>
<evidence type="ECO:0000256" key="1">
    <source>
        <dbReference type="SAM" id="Phobius"/>
    </source>
</evidence>
<evidence type="ECO:0000313" key="5">
    <source>
        <dbReference type="Proteomes" id="UP000314011"/>
    </source>
</evidence>
<comment type="caution">
    <text evidence="4">The sequence shown here is derived from an EMBL/GenBank/DDBJ whole genome shotgun (WGS) entry which is preliminary data.</text>
</comment>
<accession>A0A5C5GF63</accession>
<proteinExistence type="predicted"/>
<dbReference type="InterPro" id="IPR011933">
    <property type="entry name" value="Double_TM_dom"/>
</dbReference>
<dbReference type="EMBL" id="VFFF01000001">
    <property type="protein sequence ID" value="TNY33395.1"/>
    <property type="molecule type" value="Genomic_DNA"/>
</dbReference>
<dbReference type="InterPro" id="IPR024163">
    <property type="entry name" value="Aerotolerance_reg_N"/>
</dbReference>
<keyword evidence="1" id="KW-0472">Membrane</keyword>
<dbReference type="Pfam" id="PF07584">
    <property type="entry name" value="BatA"/>
    <property type="match status" value="1"/>
</dbReference>
<dbReference type="PANTHER" id="PTHR37464">
    <property type="entry name" value="BLL2463 PROTEIN"/>
    <property type="match status" value="1"/>
</dbReference>
<keyword evidence="5" id="KW-1185">Reference proteome</keyword>
<gene>
    <name evidence="4" type="ORF">FHY64_09015</name>
</gene>
<feature type="domain" description="Aerotolerance regulator N-terminal" evidence="2">
    <location>
        <begin position="8"/>
        <end position="81"/>
    </location>
</feature>
<dbReference type="Gene3D" id="3.40.50.12140">
    <property type="entry name" value="Domain of unknown function DUF4159"/>
    <property type="match status" value="1"/>
</dbReference>
<dbReference type="PANTHER" id="PTHR37464:SF1">
    <property type="entry name" value="BLL2463 PROTEIN"/>
    <property type="match status" value="1"/>
</dbReference>
<evidence type="ECO:0000259" key="2">
    <source>
        <dbReference type="Pfam" id="PF07584"/>
    </source>
</evidence>
<dbReference type="InterPro" id="IPR025297">
    <property type="entry name" value="DUF4159"/>
</dbReference>
<sequence length="933" mass="100049">MWTIGPLGFAAPWLLLGLLILPLLWLILRAVPPAPVRRRFPGVALLLGLMDEESQSDRTPWWLLLLRMIAVALLIGGFAGPVLNPQVETAGSGPLMIVADGSWADARDWDRRSDRIDAALEEATRLGRPVALVSLTDLPPDGPNFQSADMAATSLPSFEPKAWSPDAEAVTAWTDTLDGGFDTLWLSDGLDWPYRDDLLDALQDRGDVTVFESPRPVVALRPATFEAGEISLTALRADTDIAGEGTLAAVGLDPAGAERQLATTDIGWEAGSGETEVSLDLPPELRNRISRFELTGVRSAGAVTLTDDALQRREVALIAGGTEREGLELLDPLHYLREALEPTADVIEGDLSDILLANPEVIIFADVATLAEGEAEDVLEWVEDGGMLLRFAGTRLAASDVSRTSEDPLMPVRLRAGGRSVGGAMSWGEPKGFAEFDEDSPFFGLDVPEDVAVNAQVMAQPDPTLADRVIAQLADGTPLVTRKSQGEGQIVLFHVTANAEWSTLPLSGLFVEMLERLAVSTRPASPSEEELAGVTWSAEEVLTAFGRIEDAGTLPGVSGERLAEGRPDAGLPPGLYAGEDRRVAVNVIGAEETLAPTSWPSNVPVVGLEVVRETILKGWVLGGALALLLADILASLLLTGRLRGPRAAAAALAAFALFGLGTPETALAQEPQVIEEPAANSGDELALRATEEVVLAHVLTGDAQVDETALAGLRGLSDTLYRRTSIEPAEPLGVDIEQDELAFFPLLYWPITESQPMPSAEAYAKLNRYLRSGGMIVFDTRDADLASFGSGSPEGRRLQALARPLDIPPLEPLPQDHVLTRTFYLLQDFPGRHNSRDIWVEASPPGAEQVEGMPFRDLNDGVTPVVIGGNDWAAAWAIDENGNRSFPIGRGMAGERQRELSLRFGVNLVMHVLTGNYKSDQVHVPALLDRLGQ</sequence>
<evidence type="ECO:0000259" key="3">
    <source>
        <dbReference type="Pfam" id="PF13709"/>
    </source>
</evidence>
<dbReference type="SUPFAM" id="SSF52317">
    <property type="entry name" value="Class I glutamine amidotransferase-like"/>
    <property type="match status" value="1"/>
</dbReference>
<dbReference type="NCBIfam" id="TIGR02226">
    <property type="entry name" value="two_anch"/>
    <property type="match status" value="1"/>
</dbReference>
<feature type="transmembrane region" description="Helical" evidence="1">
    <location>
        <begin position="61"/>
        <end position="83"/>
    </location>
</feature>
<feature type="domain" description="DUF4159" evidence="3">
    <location>
        <begin position="695"/>
        <end position="913"/>
    </location>
</feature>
<dbReference type="Proteomes" id="UP000314011">
    <property type="component" value="Unassembled WGS sequence"/>
</dbReference>
<dbReference type="CDD" id="cd03143">
    <property type="entry name" value="A4_beta-galactosidase_middle_domain"/>
    <property type="match status" value="1"/>
</dbReference>
<dbReference type="InterPro" id="IPR029062">
    <property type="entry name" value="Class_I_gatase-like"/>
</dbReference>
<dbReference type="AlphaFoldDB" id="A0A5C5GF63"/>
<keyword evidence="1" id="KW-1133">Transmembrane helix</keyword>
<dbReference type="Gene3D" id="3.40.50.880">
    <property type="match status" value="1"/>
</dbReference>
<keyword evidence="1" id="KW-0812">Transmembrane</keyword>
<evidence type="ECO:0000313" key="4">
    <source>
        <dbReference type="EMBL" id="TNY33395.1"/>
    </source>
</evidence>
<dbReference type="OrthoDB" id="9773014at2"/>
<dbReference type="RefSeq" id="WP_140194079.1">
    <property type="nucleotide sequence ID" value="NZ_CP065915.1"/>
</dbReference>